<accession>A0A0F9I0B4</accession>
<gene>
    <name evidence="7" type="ORF">LCGC14_1640790</name>
</gene>
<comment type="caution">
    <text evidence="7">The sequence shown here is derived from an EMBL/GenBank/DDBJ whole genome shotgun (WGS) entry which is preliminary data.</text>
</comment>
<feature type="domain" description="ABC transporter" evidence="5">
    <location>
        <begin position="3"/>
        <end position="232"/>
    </location>
</feature>
<evidence type="ECO:0000256" key="1">
    <source>
        <dbReference type="ARBA" id="ARBA00022448"/>
    </source>
</evidence>
<evidence type="ECO:0000256" key="4">
    <source>
        <dbReference type="ARBA" id="ARBA00022840"/>
    </source>
</evidence>
<dbReference type="Gene3D" id="3.40.50.300">
    <property type="entry name" value="P-loop containing nucleotide triphosphate hydrolases"/>
    <property type="match status" value="1"/>
</dbReference>
<dbReference type="GO" id="GO:0005524">
    <property type="term" value="F:ATP binding"/>
    <property type="evidence" value="ECO:0007669"/>
    <property type="project" value="UniProtKB-KW"/>
</dbReference>
<dbReference type="GO" id="GO:0015689">
    <property type="term" value="P:molybdate ion transport"/>
    <property type="evidence" value="ECO:0007669"/>
    <property type="project" value="InterPro"/>
</dbReference>
<dbReference type="SUPFAM" id="SSF50331">
    <property type="entry name" value="MOP-like"/>
    <property type="match status" value="1"/>
</dbReference>
<dbReference type="Pfam" id="PF00005">
    <property type="entry name" value="ABC_tran"/>
    <property type="match status" value="1"/>
</dbReference>
<dbReference type="InterPro" id="IPR050093">
    <property type="entry name" value="ABC_SmlMolc_Importer"/>
</dbReference>
<dbReference type="GO" id="GO:0016887">
    <property type="term" value="F:ATP hydrolysis activity"/>
    <property type="evidence" value="ECO:0007669"/>
    <property type="project" value="InterPro"/>
</dbReference>
<reference evidence="7" key="1">
    <citation type="journal article" date="2015" name="Nature">
        <title>Complex archaea that bridge the gap between prokaryotes and eukaryotes.</title>
        <authorList>
            <person name="Spang A."/>
            <person name="Saw J.H."/>
            <person name="Jorgensen S.L."/>
            <person name="Zaremba-Niedzwiedzka K."/>
            <person name="Martijn J."/>
            <person name="Lind A.E."/>
            <person name="van Eijk R."/>
            <person name="Schleper C."/>
            <person name="Guy L."/>
            <person name="Ettema T.J."/>
        </authorList>
    </citation>
    <scope>NUCLEOTIDE SEQUENCE</scope>
</reference>
<dbReference type="InterPro" id="IPR004606">
    <property type="entry name" value="Mop_domain"/>
</dbReference>
<dbReference type="InterPro" id="IPR017871">
    <property type="entry name" value="ABC_transporter-like_CS"/>
</dbReference>
<dbReference type="PROSITE" id="PS51866">
    <property type="entry name" value="MOP"/>
    <property type="match status" value="1"/>
</dbReference>
<keyword evidence="4" id="KW-0067">ATP-binding</keyword>
<dbReference type="InterPro" id="IPR003439">
    <property type="entry name" value="ABC_transporter-like_ATP-bd"/>
</dbReference>
<dbReference type="Pfam" id="PF03459">
    <property type="entry name" value="TOBE"/>
    <property type="match status" value="1"/>
</dbReference>
<evidence type="ECO:0000259" key="6">
    <source>
        <dbReference type="PROSITE" id="PS51866"/>
    </source>
</evidence>
<dbReference type="PROSITE" id="PS00211">
    <property type="entry name" value="ABC_TRANSPORTER_1"/>
    <property type="match status" value="1"/>
</dbReference>
<dbReference type="SUPFAM" id="SSF52540">
    <property type="entry name" value="P-loop containing nucleoside triphosphate hydrolases"/>
    <property type="match status" value="1"/>
</dbReference>
<proteinExistence type="predicted"/>
<evidence type="ECO:0000256" key="2">
    <source>
        <dbReference type="ARBA" id="ARBA00022505"/>
    </source>
</evidence>
<dbReference type="Gene3D" id="2.40.50.100">
    <property type="match status" value="1"/>
</dbReference>
<feature type="domain" description="Mop" evidence="6">
    <location>
        <begin position="291"/>
        <end position="355"/>
    </location>
</feature>
<dbReference type="InterPro" id="IPR005116">
    <property type="entry name" value="Transp-assoc_OB_typ1"/>
</dbReference>
<evidence type="ECO:0000256" key="3">
    <source>
        <dbReference type="ARBA" id="ARBA00022741"/>
    </source>
</evidence>
<name>A0A0F9I0B4_9ZZZZ</name>
<evidence type="ECO:0000313" key="7">
    <source>
        <dbReference type="EMBL" id="KKM20907.1"/>
    </source>
</evidence>
<dbReference type="InterPro" id="IPR027417">
    <property type="entry name" value="P-loop_NTPase"/>
</dbReference>
<dbReference type="EMBL" id="LAZR01013672">
    <property type="protein sequence ID" value="KKM20907.1"/>
    <property type="molecule type" value="Genomic_DNA"/>
</dbReference>
<dbReference type="AlphaFoldDB" id="A0A0F9I0B4"/>
<sequence length="366" mass="41140">MRIKVEKLGKSFDGKVILDNINLEIQEKRVTCLIGPNGAGKTTLLKILNLLEKPSQGNLYYDNKHYTEIDRLSLQRRMVLLAQEVVMFNTSVFNNVAYGLKVRKRKSVKKKVERVLEMVRLSGMETRAALSLSGGESQRVALARALVFDPEVILLDEPTHNLDPISKRIVEELIFQLKSQFQKTVLLSTHDLSFAERFAHQVYFLKKGRIVEKGEAGRIFSSPSSFYSAQFMGITNLFQGKLLRENGATFLNLEKIKIEVASLNQDLEIQKDRVSAFLRPEEILVSRKPFLSSARNCFQGGITRMEERGGLVELTVDCGIPFAVVLTKRSKDDLGLTAGKKVYLTFKASAVHLMPENSDVKGGEGE</sequence>
<evidence type="ECO:0008006" key="8">
    <source>
        <dbReference type="Google" id="ProtNLM"/>
    </source>
</evidence>
<keyword evidence="2" id="KW-0500">Molybdenum</keyword>
<dbReference type="InterPro" id="IPR003593">
    <property type="entry name" value="AAA+_ATPase"/>
</dbReference>
<organism evidence="7">
    <name type="scientific">marine sediment metagenome</name>
    <dbReference type="NCBI Taxonomy" id="412755"/>
    <lineage>
        <taxon>unclassified sequences</taxon>
        <taxon>metagenomes</taxon>
        <taxon>ecological metagenomes</taxon>
    </lineage>
</organism>
<keyword evidence="1" id="KW-0813">Transport</keyword>
<dbReference type="PROSITE" id="PS50893">
    <property type="entry name" value="ABC_TRANSPORTER_2"/>
    <property type="match status" value="1"/>
</dbReference>
<keyword evidence="3" id="KW-0547">Nucleotide-binding</keyword>
<dbReference type="PANTHER" id="PTHR42781:SF9">
    <property type="entry name" value="AMINO ACID ABC TRANSPORTER, ATP-BINDING PROTEIN-RELATED"/>
    <property type="match status" value="1"/>
</dbReference>
<dbReference type="SMART" id="SM00382">
    <property type="entry name" value="AAA"/>
    <property type="match status" value="1"/>
</dbReference>
<evidence type="ECO:0000259" key="5">
    <source>
        <dbReference type="PROSITE" id="PS50893"/>
    </source>
</evidence>
<protein>
    <recommendedName>
        <fullName evidence="8">ABC transporter domain-containing protein</fullName>
    </recommendedName>
</protein>
<dbReference type="InterPro" id="IPR008995">
    <property type="entry name" value="Mo/tungstate-bd_C_term_dom"/>
</dbReference>
<dbReference type="PANTHER" id="PTHR42781">
    <property type="entry name" value="SPERMIDINE/PUTRESCINE IMPORT ATP-BINDING PROTEIN POTA"/>
    <property type="match status" value="1"/>
</dbReference>